<accession>A0ABD3R9N2</accession>
<proteinExistence type="predicted"/>
<feature type="region of interest" description="Disordered" evidence="1">
    <location>
        <begin position="133"/>
        <end position="159"/>
    </location>
</feature>
<evidence type="ECO:0000313" key="3">
    <source>
        <dbReference type="Proteomes" id="UP001530377"/>
    </source>
</evidence>
<reference evidence="2 3" key="1">
    <citation type="submission" date="2024-10" db="EMBL/GenBank/DDBJ databases">
        <title>Updated reference genomes for cyclostephanoid diatoms.</title>
        <authorList>
            <person name="Roberts W.R."/>
            <person name="Alverson A.J."/>
        </authorList>
    </citation>
    <scope>NUCLEOTIDE SEQUENCE [LARGE SCALE GENOMIC DNA]</scope>
    <source>
        <strain evidence="2 3">AJA228-03</strain>
    </source>
</reference>
<dbReference type="Proteomes" id="UP001530377">
    <property type="component" value="Unassembled WGS sequence"/>
</dbReference>
<keyword evidence="3" id="KW-1185">Reference proteome</keyword>
<name>A0ABD3R9N2_9STRA</name>
<dbReference type="EMBL" id="JALLPB020000406">
    <property type="protein sequence ID" value="KAL3809444.1"/>
    <property type="molecule type" value="Genomic_DNA"/>
</dbReference>
<sequence length="394" mass="43525">MVSPPINTPVTAFFMPLSQGMEHDKPTGDTVASLKSPLSAQVTFCSSTDSDGCFSRDSTVSTYSAVACRSSSSRGTLTSKHDIVRERYFHRLGICAASIDRRDSLNQRTLTASQTFTSSCSAPGRKISYHADRANHDSSRQSSSREEIPPSTTASHEDYSRHDKIILLRRSVQYTTTLKSDPNGDDANSTAAPRVSLSEFDLSSAWASLLSNDTASTASSSTLDGAFDLFSLPSDSSIAFGRRDSTKSFDIENMAQELRPSRVDLSLPFISKQRKVSFDSTVKTATIPSRRSYSDRIKSRIWSSSEEIYANCFRNVREYEYDGKNWRTVKEECDFLRCASANRLHLVHPAHFSGLPPSLSPWQIEQYAIFNSGSDVSSIPNEIEVGGDPDGIFY</sequence>
<feature type="compositionally biased region" description="Basic and acidic residues" evidence="1">
    <location>
        <begin position="133"/>
        <end position="148"/>
    </location>
</feature>
<comment type="caution">
    <text evidence="2">The sequence shown here is derived from an EMBL/GenBank/DDBJ whole genome shotgun (WGS) entry which is preliminary data.</text>
</comment>
<gene>
    <name evidence="2" type="ORF">ACHAXA_007786</name>
</gene>
<dbReference type="AlphaFoldDB" id="A0ABD3R9N2"/>
<evidence type="ECO:0000256" key="1">
    <source>
        <dbReference type="SAM" id="MobiDB-lite"/>
    </source>
</evidence>
<evidence type="ECO:0000313" key="2">
    <source>
        <dbReference type="EMBL" id="KAL3809444.1"/>
    </source>
</evidence>
<organism evidence="2 3">
    <name type="scientific">Cyclostephanos tholiformis</name>
    <dbReference type="NCBI Taxonomy" id="382380"/>
    <lineage>
        <taxon>Eukaryota</taxon>
        <taxon>Sar</taxon>
        <taxon>Stramenopiles</taxon>
        <taxon>Ochrophyta</taxon>
        <taxon>Bacillariophyta</taxon>
        <taxon>Coscinodiscophyceae</taxon>
        <taxon>Thalassiosirophycidae</taxon>
        <taxon>Stephanodiscales</taxon>
        <taxon>Stephanodiscaceae</taxon>
        <taxon>Cyclostephanos</taxon>
    </lineage>
</organism>
<protein>
    <submittedName>
        <fullName evidence="2">Uncharacterized protein</fullName>
    </submittedName>
</protein>